<dbReference type="Proteomes" id="UP001163882">
    <property type="component" value="Chromosome"/>
</dbReference>
<dbReference type="EMBL" id="CP107716">
    <property type="protein sequence ID" value="UYQ70950.1"/>
    <property type="molecule type" value="Genomic_DNA"/>
</dbReference>
<evidence type="ECO:0000313" key="2">
    <source>
        <dbReference type="EMBL" id="UYQ70950.1"/>
    </source>
</evidence>
<evidence type="ECO:0000256" key="1">
    <source>
        <dbReference type="SAM" id="MobiDB-lite"/>
    </source>
</evidence>
<accession>A0ABY6INW4</accession>
<evidence type="ECO:0000313" key="3">
    <source>
        <dbReference type="Proteomes" id="UP001163882"/>
    </source>
</evidence>
<reference evidence="2" key="1">
    <citation type="submission" date="2022-10" db="EMBL/GenBank/DDBJ databases">
        <title>YIM 151497 complete genome.</title>
        <authorList>
            <person name="Chen X."/>
        </authorList>
    </citation>
    <scope>NUCLEOTIDE SEQUENCE</scope>
    <source>
        <strain evidence="2">YIM 151497</strain>
    </source>
</reference>
<gene>
    <name evidence="2" type="ORF">OF122_12870</name>
</gene>
<protein>
    <submittedName>
        <fullName evidence="2">Uncharacterized protein</fullName>
    </submittedName>
</protein>
<keyword evidence="3" id="KW-1185">Reference proteome</keyword>
<feature type="region of interest" description="Disordered" evidence="1">
    <location>
        <begin position="56"/>
        <end position="75"/>
    </location>
</feature>
<name>A0ABY6INW4_9HYPH</name>
<sequence length="75" mass="8091">MNDDDFAQEVQDAKEALAETIGMPFDEFMALDPSEQTELCLRQGLAFACSPNVAPLGKDGKPVTNFEGGEKSPLN</sequence>
<dbReference type="RefSeq" id="WP_264224614.1">
    <property type="nucleotide sequence ID" value="NZ_CP107716.1"/>
</dbReference>
<organism evidence="2 3">
    <name type="scientific">Pelagibacterium flavum</name>
    <dbReference type="NCBI Taxonomy" id="2984530"/>
    <lineage>
        <taxon>Bacteria</taxon>
        <taxon>Pseudomonadati</taxon>
        <taxon>Pseudomonadota</taxon>
        <taxon>Alphaproteobacteria</taxon>
        <taxon>Hyphomicrobiales</taxon>
        <taxon>Devosiaceae</taxon>
        <taxon>Pelagibacterium</taxon>
    </lineage>
</organism>
<proteinExistence type="predicted"/>